<protein>
    <submittedName>
        <fullName evidence="2">Uncharacterized protein</fullName>
    </submittedName>
</protein>
<evidence type="ECO:0000256" key="1">
    <source>
        <dbReference type="SAM" id="Phobius"/>
    </source>
</evidence>
<reference evidence="2" key="1">
    <citation type="journal article" date="2020" name="Nature">
        <title>Giant virus diversity and host interactions through global metagenomics.</title>
        <authorList>
            <person name="Schulz F."/>
            <person name="Roux S."/>
            <person name="Paez-Espino D."/>
            <person name="Jungbluth S."/>
            <person name="Walsh D.A."/>
            <person name="Denef V.J."/>
            <person name="McMahon K.D."/>
            <person name="Konstantinidis K.T."/>
            <person name="Eloe-Fadrosh E.A."/>
            <person name="Kyrpides N.C."/>
            <person name="Woyke T."/>
        </authorList>
    </citation>
    <scope>NUCLEOTIDE SEQUENCE</scope>
    <source>
        <strain evidence="2">GVMAG-S-1039698-54</strain>
    </source>
</reference>
<keyword evidence="1" id="KW-0472">Membrane</keyword>
<name>A0A6C0AKC1_9ZZZZ</name>
<sequence length="70" mass="7975">MDNDFILDSGKKFVWDVLGGTGAIWGSSEVVCLRNCSNQPLWRYISGGAGCIFFGFYLKERIKTYETREK</sequence>
<dbReference type="AlphaFoldDB" id="A0A6C0AKC1"/>
<keyword evidence="1" id="KW-1133">Transmembrane helix</keyword>
<keyword evidence="1" id="KW-0812">Transmembrane</keyword>
<evidence type="ECO:0000313" key="2">
    <source>
        <dbReference type="EMBL" id="QHS80182.1"/>
    </source>
</evidence>
<accession>A0A6C0AKC1</accession>
<proteinExistence type="predicted"/>
<organism evidence="2">
    <name type="scientific">viral metagenome</name>
    <dbReference type="NCBI Taxonomy" id="1070528"/>
    <lineage>
        <taxon>unclassified sequences</taxon>
        <taxon>metagenomes</taxon>
        <taxon>organismal metagenomes</taxon>
    </lineage>
</organism>
<feature type="transmembrane region" description="Helical" evidence="1">
    <location>
        <begin position="41"/>
        <end position="58"/>
    </location>
</feature>
<dbReference type="EMBL" id="MN740675">
    <property type="protein sequence ID" value="QHS80182.1"/>
    <property type="molecule type" value="Genomic_DNA"/>
</dbReference>